<protein>
    <recommendedName>
        <fullName evidence="6">SURF1-like protein</fullName>
    </recommendedName>
</protein>
<gene>
    <name evidence="7" type="ORF">EMQ25_09910</name>
</gene>
<organism evidence="7 8">
    <name type="scientific">Arsenicitalea aurantiaca</name>
    <dbReference type="NCBI Taxonomy" id="1783274"/>
    <lineage>
        <taxon>Bacteria</taxon>
        <taxon>Pseudomonadati</taxon>
        <taxon>Pseudomonadota</taxon>
        <taxon>Alphaproteobacteria</taxon>
        <taxon>Hyphomicrobiales</taxon>
        <taxon>Devosiaceae</taxon>
        <taxon>Arsenicitalea</taxon>
    </lineage>
</organism>
<dbReference type="InterPro" id="IPR045214">
    <property type="entry name" value="Surf1/Surf4"/>
</dbReference>
<feature type="transmembrane region" description="Helical" evidence="6">
    <location>
        <begin position="221"/>
        <end position="243"/>
    </location>
</feature>
<name>A0A433XAU3_9HYPH</name>
<feature type="transmembrane region" description="Helical" evidence="6">
    <location>
        <begin position="12"/>
        <end position="32"/>
    </location>
</feature>
<comment type="caution">
    <text evidence="7">The sequence shown here is derived from an EMBL/GenBank/DDBJ whole genome shotgun (WGS) entry which is preliminary data.</text>
</comment>
<dbReference type="GO" id="GO:0005886">
    <property type="term" value="C:plasma membrane"/>
    <property type="evidence" value="ECO:0007669"/>
    <property type="project" value="UniProtKB-SubCell"/>
</dbReference>
<dbReference type="PANTHER" id="PTHR23427">
    <property type="entry name" value="SURFEIT LOCUS PROTEIN"/>
    <property type="match status" value="1"/>
</dbReference>
<evidence type="ECO:0000256" key="6">
    <source>
        <dbReference type="RuleBase" id="RU363076"/>
    </source>
</evidence>
<evidence type="ECO:0000313" key="8">
    <source>
        <dbReference type="Proteomes" id="UP000281547"/>
    </source>
</evidence>
<evidence type="ECO:0000256" key="4">
    <source>
        <dbReference type="ARBA" id="ARBA00022989"/>
    </source>
</evidence>
<dbReference type="EMBL" id="RZNJ01000003">
    <property type="protein sequence ID" value="RUT31174.1"/>
    <property type="molecule type" value="Genomic_DNA"/>
</dbReference>
<keyword evidence="3 6" id="KW-0812">Transmembrane</keyword>
<evidence type="ECO:0000313" key="7">
    <source>
        <dbReference type="EMBL" id="RUT31174.1"/>
    </source>
</evidence>
<evidence type="ECO:0000256" key="5">
    <source>
        <dbReference type="ARBA" id="ARBA00023136"/>
    </source>
</evidence>
<keyword evidence="8" id="KW-1185">Reference proteome</keyword>
<dbReference type="OrthoDB" id="6079986at2"/>
<dbReference type="RefSeq" id="WP_127188420.1">
    <property type="nucleotide sequence ID" value="NZ_RZNJ01000003.1"/>
</dbReference>
<comment type="similarity">
    <text evidence="2 6">Belongs to the SURF1 family.</text>
</comment>
<evidence type="ECO:0000256" key="3">
    <source>
        <dbReference type="ARBA" id="ARBA00022692"/>
    </source>
</evidence>
<accession>A0A433XAU3</accession>
<dbReference type="PANTHER" id="PTHR23427:SF2">
    <property type="entry name" value="SURFEIT LOCUS PROTEIN 1"/>
    <property type="match status" value="1"/>
</dbReference>
<dbReference type="PROSITE" id="PS50895">
    <property type="entry name" value="SURF1"/>
    <property type="match status" value="1"/>
</dbReference>
<dbReference type="Pfam" id="PF02104">
    <property type="entry name" value="SURF1"/>
    <property type="match status" value="1"/>
</dbReference>
<dbReference type="InterPro" id="IPR002994">
    <property type="entry name" value="Surf1/Shy1"/>
</dbReference>
<sequence>MTQTASRAPISFWAFIILMLGLLLCFVLLGNWQMARLAEKETLIAAVEERLDLPPEPLAPAEAWATTDFAALDYRPVTVTGEFIGSGTVLVFTSLEGGGGRLSGPGYWVMTPMALETGGVVMVNRGFVPQAEGPRFLDQPAPTGITTVSGLARLSEEANLFTPAADVAGRIEWVRDTARLAESVPGEEGPVAPVYLDLFEGKPGELPQAGRTVVQFPNNHLGYAITWYGFALITVPLLGFWIWRQRRPQPQK</sequence>
<dbReference type="Proteomes" id="UP000281547">
    <property type="component" value="Unassembled WGS sequence"/>
</dbReference>
<keyword evidence="5 6" id="KW-0472">Membrane</keyword>
<proteinExistence type="inferred from homology"/>
<evidence type="ECO:0000256" key="1">
    <source>
        <dbReference type="ARBA" id="ARBA00004370"/>
    </source>
</evidence>
<dbReference type="AlphaFoldDB" id="A0A433XAU3"/>
<dbReference type="CDD" id="cd06662">
    <property type="entry name" value="SURF1"/>
    <property type="match status" value="1"/>
</dbReference>
<comment type="subcellular location">
    <subcellularLocation>
        <location evidence="6">Cell membrane</location>
        <topology evidence="6">Multi-pass membrane protein</topology>
    </subcellularLocation>
    <subcellularLocation>
        <location evidence="1">Membrane</location>
    </subcellularLocation>
</comment>
<keyword evidence="4 6" id="KW-1133">Transmembrane helix</keyword>
<keyword evidence="6" id="KW-1003">Cell membrane</keyword>
<evidence type="ECO:0000256" key="2">
    <source>
        <dbReference type="ARBA" id="ARBA00007165"/>
    </source>
</evidence>
<reference evidence="7 8" key="1">
    <citation type="journal article" date="2016" name="Int. J. Syst. Evol. Microbiol.">
        <title>Arsenicitalea aurantiaca gen. nov., sp. nov., a new member of the family Hyphomicrobiaceae, isolated from high-arsenic sediment.</title>
        <authorList>
            <person name="Mu Y."/>
            <person name="Zhou L."/>
            <person name="Zeng X.C."/>
            <person name="Liu L."/>
            <person name="Pan Y."/>
            <person name="Chen X."/>
            <person name="Wang J."/>
            <person name="Li S."/>
            <person name="Li W.J."/>
            <person name="Wang Y."/>
        </authorList>
    </citation>
    <scope>NUCLEOTIDE SEQUENCE [LARGE SCALE GENOMIC DNA]</scope>
    <source>
        <strain evidence="7 8">42-50</strain>
    </source>
</reference>